<dbReference type="EMBL" id="FWXJ01000002">
    <property type="protein sequence ID" value="SMC32472.1"/>
    <property type="molecule type" value="Genomic_DNA"/>
</dbReference>
<keyword evidence="4" id="KW-1185">Reference proteome</keyword>
<evidence type="ECO:0000259" key="2">
    <source>
        <dbReference type="Pfam" id="PF11127"/>
    </source>
</evidence>
<name>A0A1W1Y8H9_9BURK</name>
<protein>
    <recommendedName>
        <fullName evidence="2">Inner membrane protein YgaP-like transmembrane domain-containing protein</fullName>
    </recommendedName>
</protein>
<sequence length="61" mass="6804">MNNIGLNDRIVRIVVGLMLVFLTLISVIGVWGWVGLILIVTGLMRFCPAYKILGFKTTPKE</sequence>
<accession>A0A1W1Y8H9</accession>
<dbReference type="STRING" id="1938817.SAMN06296008_10294"/>
<evidence type="ECO:0000313" key="4">
    <source>
        <dbReference type="Proteomes" id="UP000192708"/>
    </source>
</evidence>
<organism evidence="3 4">
    <name type="scientific">Polynucleobacter kasalickyi</name>
    <dbReference type="NCBI Taxonomy" id="1938817"/>
    <lineage>
        <taxon>Bacteria</taxon>
        <taxon>Pseudomonadati</taxon>
        <taxon>Pseudomonadota</taxon>
        <taxon>Betaproteobacteria</taxon>
        <taxon>Burkholderiales</taxon>
        <taxon>Burkholderiaceae</taxon>
        <taxon>Polynucleobacter</taxon>
    </lineage>
</organism>
<dbReference type="AlphaFoldDB" id="A0A1W1Y8H9"/>
<proteinExistence type="predicted"/>
<feature type="domain" description="Inner membrane protein YgaP-like transmembrane" evidence="2">
    <location>
        <begin position="1"/>
        <end position="60"/>
    </location>
</feature>
<dbReference type="Proteomes" id="UP000192708">
    <property type="component" value="Unassembled WGS sequence"/>
</dbReference>
<dbReference type="RefSeq" id="WP_084282361.1">
    <property type="nucleotide sequence ID" value="NZ_FWXJ01000002.1"/>
</dbReference>
<keyword evidence="1" id="KW-1133">Transmembrane helix</keyword>
<dbReference type="OrthoDB" id="9804804at2"/>
<evidence type="ECO:0000256" key="1">
    <source>
        <dbReference type="SAM" id="Phobius"/>
    </source>
</evidence>
<evidence type="ECO:0000313" key="3">
    <source>
        <dbReference type="EMBL" id="SMC32472.1"/>
    </source>
</evidence>
<feature type="transmembrane region" description="Helical" evidence="1">
    <location>
        <begin position="13"/>
        <end position="43"/>
    </location>
</feature>
<dbReference type="InterPro" id="IPR021309">
    <property type="entry name" value="YgaP-like_TM"/>
</dbReference>
<keyword evidence="1" id="KW-0812">Transmembrane</keyword>
<dbReference type="Pfam" id="PF11127">
    <property type="entry name" value="YgaP-like_TM"/>
    <property type="match status" value="1"/>
</dbReference>
<keyword evidence="1" id="KW-0472">Membrane</keyword>
<gene>
    <name evidence="3" type="ORF">SAMN06296008_10294</name>
</gene>
<reference evidence="3 4" key="1">
    <citation type="submission" date="2017-04" db="EMBL/GenBank/DDBJ databases">
        <authorList>
            <person name="Afonso C.L."/>
            <person name="Miller P.J."/>
            <person name="Scott M.A."/>
            <person name="Spackman E."/>
            <person name="Goraichik I."/>
            <person name="Dimitrov K.M."/>
            <person name="Suarez D.L."/>
            <person name="Swayne D.E."/>
        </authorList>
    </citation>
    <scope>NUCLEOTIDE SEQUENCE [LARGE SCALE GENOMIC DNA]</scope>
    <source>
        <strain evidence="3 4">VK13</strain>
    </source>
</reference>